<gene>
    <name evidence="7" type="primary">ERF086</name>
    <name evidence="7" type="ORF">KSP39_PZI007359</name>
</gene>
<name>A0AAP0G9X6_9ASPA</name>
<dbReference type="PANTHER" id="PTHR31677">
    <property type="entry name" value="AP2 DOMAIN CLASS TRANSCRIPTION FACTOR"/>
    <property type="match status" value="1"/>
</dbReference>
<feature type="domain" description="AP2/ERF" evidence="6">
    <location>
        <begin position="21"/>
        <end position="78"/>
    </location>
</feature>
<evidence type="ECO:0000256" key="5">
    <source>
        <dbReference type="ARBA" id="ARBA00023242"/>
    </source>
</evidence>
<evidence type="ECO:0000313" key="7">
    <source>
        <dbReference type="EMBL" id="KAK8946833.1"/>
    </source>
</evidence>
<keyword evidence="8" id="KW-1185">Reference proteome</keyword>
<dbReference type="AlphaFoldDB" id="A0AAP0G9X6"/>
<keyword evidence="2" id="KW-0805">Transcription regulation</keyword>
<evidence type="ECO:0000256" key="4">
    <source>
        <dbReference type="ARBA" id="ARBA00023163"/>
    </source>
</evidence>
<protein>
    <submittedName>
        <fullName evidence="7">Ethylene-responsive transcription factor ERF086</fullName>
    </submittedName>
</protein>
<dbReference type="PROSITE" id="PS51032">
    <property type="entry name" value="AP2_ERF"/>
    <property type="match status" value="1"/>
</dbReference>
<dbReference type="PRINTS" id="PR00367">
    <property type="entry name" value="ETHRSPELEMNT"/>
</dbReference>
<dbReference type="SMART" id="SM00380">
    <property type="entry name" value="AP2"/>
    <property type="match status" value="1"/>
</dbReference>
<proteinExistence type="predicted"/>
<dbReference type="FunFam" id="3.30.730.10:FF:000001">
    <property type="entry name" value="Ethylene-responsive transcription factor 2"/>
    <property type="match status" value="1"/>
</dbReference>
<dbReference type="PANTHER" id="PTHR31677:SF49">
    <property type="entry name" value="ETHYLENE-RESPONSIVE TRANSCRIPTION FACTOR ERF086"/>
    <property type="match status" value="1"/>
</dbReference>
<dbReference type="GO" id="GO:0003700">
    <property type="term" value="F:DNA-binding transcription factor activity"/>
    <property type="evidence" value="ECO:0007669"/>
    <property type="project" value="InterPro"/>
</dbReference>
<evidence type="ECO:0000256" key="2">
    <source>
        <dbReference type="ARBA" id="ARBA00023015"/>
    </source>
</evidence>
<comment type="caution">
    <text evidence="7">The sequence shown here is derived from an EMBL/GenBank/DDBJ whole genome shotgun (WGS) entry which is preliminary data.</text>
</comment>
<dbReference type="InterPro" id="IPR036955">
    <property type="entry name" value="AP2/ERF_dom_sf"/>
</dbReference>
<evidence type="ECO:0000259" key="6">
    <source>
        <dbReference type="PROSITE" id="PS51032"/>
    </source>
</evidence>
<dbReference type="Proteomes" id="UP001418222">
    <property type="component" value="Unassembled WGS sequence"/>
</dbReference>
<dbReference type="SUPFAM" id="SSF54171">
    <property type="entry name" value="DNA-binding domain"/>
    <property type="match status" value="1"/>
</dbReference>
<evidence type="ECO:0000313" key="8">
    <source>
        <dbReference type="Proteomes" id="UP001418222"/>
    </source>
</evidence>
<sequence length="195" mass="21664">MFFITQFERRGRRRPSSEPGRFLGVRRRPWGRYAAEIRDPATKERHWLGTFDTAHEAALAYDRAALALKGTQARTNFVQPATLNPKPETLASTSPPPPPPAEFDFFADTVSGDLSSIVKEGCIRSAASRAAADLPVDEHVGFLMEEPLWELSPSYGDVMDEMGLVDERAVAPAVVENWTPCSTEIASDYDYCPLF</sequence>
<dbReference type="EMBL" id="JBBWWQ010000005">
    <property type="protein sequence ID" value="KAK8946833.1"/>
    <property type="molecule type" value="Genomic_DNA"/>
</dbReference>
<evidence type="ECO:0000256" key="1">
    <source>
        <dbReference type="ARBA" id="ARBA00004123"/>
    </source>
</evidence>
<dbReference type="GO" id="GO:0005634">
    <property type="term" value="C:nucleus"/>
    <property type="evidence" value="ECO:0007669"/>
    <property type="project" value="UniProtKB-SubCell"/>
</dbReference>
<dbReference type="GO" id="GO:0003677">
    <property type="term" value="F:DNA binding"/>
    <property type="evidence" value="ECO:0007669"/>
    <property type="project" value="UniProtKB-KW"/>
</dbReference>
<dbReference type="Gene3D" id="3.30.730.10">
    <property type="entry name" value="AP2/ERF domain"/>
    <property type="match status" value="1"/>
</dbReference>
<keyword evidence="4" id="KW-0804">Transcription</keyword>
<dbReference type="CDD" id="cd00018">
    <property type="entry name" value="AP2"/>
    <property type="match status" value="1"/>
</dbReference>
<comment type="subcellular location">
    <subcellularLocation>
        <location evidence="1">Nucleus</location>
    </subcellularLocation>
</comment>
<keyword evidence="5" id="KW-0539">Nucleus</keyword>
<evidence type="ECO:0000256" key="3">
    <source>
        <dbReference type="ARBA" id="ARBA00023125"/>
    </source>
</evidence>
<dbReference type="InterPro" id="IPR016177">
    <property type="entry name" value="DNA-bd_dom_sf"/>
</dbReference>
<accession>A0AAP0G9X6</accession>
<keyword evidence="3" id="KW-0238">DNA-binding</keyword>
<dbReference type="Pfam" id="PF00847">
    <property type="entry name" value="AP2"/>
    <property type="match status" value="1"/>
</dbReference>
<organism evidence="7 8">
    <name type="scientific">Platanthera zijinensis</name>
    <dbReference type="NCBI Taxonomy" id="2320716"/>
    <lineage>
        <taxon>Eukaryota</taxon>
        <taxon>Viridiplantae</taxon>
        <taxon>Streptophyta</taxon>
        <taxon>Embryophyta</taxon>
        <taxon>Tracheophyta</taxon>
        <taxon>Spermatophyta</taxon>
        <taxon>Magnoliopsida</taxon>
        <taxon>Liliopsida</taxon>
        <taxon>Asparagales</taxon>
        <taxon>Orchidaceae</taxon>
        <taxon>Orchidoideae</taxon>
        <taxon>Orchideae</taxon>
        <taxon>Orchidinae</taxon>
        <taxon>Platanthera</taxon>
    </lineage>
</organism>
<dbReference type="InterPro" id="IPR001471">
    <property type="entry name" value="AP2/ERF_dom"/>
</dbReference>
<reference evidence="7 8" key="1">
    <citation type="journal article" date="2022" name="Nat. Plants">
        <title>Genomes of leafy and leafless Platanthera orchids illuminate the evolution of mycoheterotrophy.</title>
        <authorList>
            <person name="Li M.H."/>
            <person name="Liu K.W."/>
            <person name="Li Z."/>
            <person name="Lu H.C."/>
            <person name="Ye Q.L."/>
            <person name="Zhang D."/>
            <person name="Wang J.Y."/>
            <person name="Li Y.F."/>
            <person name="Zhong Z.M."/>
            <person name="Liu X."/>
            <person name="Yu X."/>
            <person name="Liu D.K."/>
            <person name="Tu X.D."/>
            <person name="Liu B."/>
            <person name="Hao Y."/>
            <person name="Liao X.Y."/>
            <person name="Jiang Y.T."/>
            <person name="Sun W.H."/>
            <person name="Chen J."/>
            <person name="Chen Y.Q."/>
            <person name="Ai Y."/>
            <person name="Zhai J.W."/>
            <person name="Wu S.S."/>
            <person name="Zhou Z."/>
            <person name="Hsiao Y.Y."/>
            <person name="Wu W.L."/>
            <person name="Chen Y.Y."/>
            <person name="Lin Y.F."/>
            <person name="Hsu J.L."/>
            <person name="Li C.Y."/>
            <person name="Wang Z.W."/>
            <person name="Zhao X."/>
            <person name="Zhong W.Y."/>
            <person name="Ma X.K."/>
            <person name="Ma L."/>
            <person name="Huang J."/>
            <person name="Chen G.Z."/>
            <person name="Huang M.Z."/>
            <person name="Huang L."/>
            <person name="Peng D.H."/>
            <person name="Luo Y.B."/>
            <person name="Zou S.Q."/>
            <person name="Chen S.P."/>
            <person name="Lan S."/>
            <person name="Tsai W.C."/>
            <person name="Van de Peer Y."/>
            <person name="Liu Z.J."/>
        </authorList>
    </citation>
    <scope>NUCLEOTIDE SEQUENCE [LARGE SCALE GENOMIC DNA]</scope>
    <source>
        <strain evidence="7">Lor287</strain>
    </source>
</reference>